<name>A0AAW8TR96_9ENTE</name>
<proteinExistence type="predicted"/>
<organism evidence="1 2">
    <name type="scientific">Enterococcus cecorum</name>
    <dbReference type="NCBI Taxonomy" id="44008"/>
    <lineage>
        <taxon>Bacteria</taxon>
        <taxon>Bacillati</taxon>
        <taxon>Bacillota</taxon>
        <taxon>Bacilli</taxon>
        <taxon>Lactobacillales</taxon>
        <taxon>Enterococcaceae</taxon>
        <taxon>Enterococcus</taxon>
    </lineage>
</organism>
<evidence type="ECO:0000313" key="1">
    <source>
        <dbReference type="EMBL" id="MDT2796326.1"/>
    </source>
</evidence>
<reference evidence="1" key="1">
    <citation type="submission" date="2023-03" db="EMBL/GenBank/DDBJ databases">
        <authorList>
            <person name="Shen W."/>
            <person name="Cai J."/>
        </authorList>
    </citation>
    <scope>NUCLEOTIDE SEQUENCE</scope>
    <source>
        <strain evidence="1">B245-2</strain>
    </source>
</reference>
<comment type="caution">
    <text evidence="1">The sequence shown here is derived from an EMBL/GenBank/DDBJ whole genome shotgun (WGS) entry which is preliminary data.</text>
</comment>
<protein>
    <submittedName>
        <fullName evidence="1">Uncharacterized protein</fullName>
    </submittedName>
</protein>
<accession>A0AAW8TR96</accession>
<gene>
    <name evidence="1" type="ORF">P7H47_03425</name>
</gene>
<evidence type="ECO:0000313" key="2">
    <source>
        <dbReference type="Proteomes" id="UP001255696"/>
    </source>
</evidence>
<dbReference type="EMBL" id="JARQBI010000006">
    <property type="protein sequence ID" value="MDT2796326.1"/>
    <property type="molecule type" value="Genomic_DNA"/>
</dbReference>
<dbReference type="Proteomes" id="UP001255696">
    <property type="component" value="Unassembled WGS sequence"/>
</dbReference>
<sequence length="441" mass="49791">MRKKLILSSLLFVTFIFSLQTSWAYLIDSKEYKTDFSGQVAYNNGLSYSINGTTNNQLNVNFNDGKNTPVRTYQLTIKNNTSYQLNPETIKFETNPIMIQNYQIVLSRAKITENENEFVCDLSISLVNTQSTTENFTLPKVVAYSVGNKKIESIKDYQVTIIPQNQGIYNDVQQDLGDLGIPGYFHIFAKNQITYNTRNSSGNLATKNLMYNGKLDSLKLINYVSDSAQLNGTVANFSKFVIGNTTQGNIVNNTYITKQDNYLDFDKEMQKANEVSHTILNYPDKHSPEVKRNWFGRPIELNIDTSKASSSSNVLVYHINYDGNNLLPITINNSQKKFIIINLNVENTTSVKLPPTDINADDCPYVLWNINRKDNQPMAITRDEPSTNYGTILAPNANLTINSNTYGAGFYGNFIGQSFTTNVLTKRVAMRTFDLETGTFK</sequence>
<dbReference type="AlphaFoldDB" id="A0AAW8TR96"/>
<dbReference type="RefSeq" id="WP_311897385.1">
    <property type="nucleotide sequence ID" value="NZ_CP184653.1"/>
</dbReference>